<dbReference type="Gene3D" id="2.40.50.100">
    <property type="match status" value="1"/>
</dbReference>
<dbReference type="InterPro" id="IPR058625">
    <property type="entry name" value="MdtA-like_BSH"/>
</dbReference>
<name>A0ABQ1I7E3_9PROT</name>
<dbReference type="RefSeq" id="WP_188574069.1">
    <property type="nucleotide sequence ID" value="NZ_BMDZ01000001.1"/>
</dbReference>
<evidence type="ECO:0000313" key="6">
    <source>
        <dbReference type="EMBL" id="GGB24190.1"/>
    </source>
</evidence>
<dbReference type="Gene3D" id="1.10.287.470">
    <property type="entry name" value="Helix hairpin bin"/>
    <property type="match status" value="1"/>
</dbReference>
<reference evidence="7" key="1">
    <citation type="journal article" date="2019" name="Int. J. Syst. Evol. Microbiol.">
        <title>The Global Catalogue of Microorganisms (GCM) 10K type strain sequencing project: providing services to taxonomists for standard genome sequencing and annotation.</title>
        <authorList>
            <consortium name="The Broad Institute Genomics Platform"/>
            <consortium name="The Broad Institute Genome Sequencing Center for Infectious Disease"/>
            <person name="Wu L."/>
            <person name="Ma J."/>
        </authorList>
    </citation>
    <scope>NUCLEOTIDE SEQUENCE [LARGE SCALE GENOMIC DNA]</scope>
    <source>
        <strain evidence="7">CGMCC 1.10188</strain>
    </source>
</reference>
<dbReference type="InterPro" id="IPR058624">
    <property type="entry name" value="MdtA-like_HH"/>
</dbReference>
<dbReference type="Pfam" id="PF25917">
    <property type="entry name" value="BSH_RND"/>
    <property type="match status" value="1"/>
</dbReference>
<dbReference type="InterPro" id="IPR006143">
    <property type="entry name" value="RND_pump_MFP"/>
</dbReference>
<gene>
    <name evidence="6" type="ORF">GCM10011505_01840</name>
</gene>
<dbReference type="Gene3D" id="2.40.420.20">
    <property type="match status" value="1"/>
</dbReference>
<evidence type="ECO:0000259" key="3">
    <source>
        <dbReference type="Pfam" id="PF25917"/>
    </source>
</evidence>
<comment type="caution">
    <text evidence="6">The sequence shown here is derived from an EMBL/GenBank/DDBJ whole genome shotgun (WGS) entry which is preliminary data.</text>
</comment>
<dbReference type="EMBL" id="BMDZ01000001">
    <property type="protein sequence ID" value="GGB24190.1"/>
    <property type="molecule type" value="Genomic_DNA"/>
</dbReference>
<feature type="domain" description="CusB-like beta-barrel" evidence="4">
    <location>
        <begin position="207"/>
        <end position="279"/>
    </location>
</feature>
<evidence type="ECO:0000313" key="7">
    <source>
        <dbReference type="Proteomes" id="UP000603352"/>
    </source>
</evidence>
<comment type="similarity">
    <text evidence="1">Belongs to the membrane fusion protein (MFP) (TC 8.A.1) family.</text>
</comment>
<keyword evidence="7" id="KW-1185">Reference proteome</keyword>
<evidence type="ECO:0000259" key="5">
    <source>
        <dbReference type="Pfam" id="PF25989"/>
    </source>
</evidence>
<dbReference type="Pfam" id="PF25876">
    <property type="entry name" value="HH_MFP_RND"/>
    <property type="match status" value="1"/>
</dbReference>
<evidence type="ECO:0000256" key="1">
    <source>
        <dbReference type="ARBA" id="ARBA00009477"/>
    </source>
</evidence>
<protein>
    <submittedName>
        <fullName evidence="6">MexH family multidrug efflux RND transporter periplasmic adaptor subunit</fullName>
    </submittedName>
</protein>
<evidence type="ECO:0000259" key="4">
    <source>
        <dbReference type="Pfam" id="PF25954"/>
    </source>
</evidence>
<proteinExistence type="inferred from homology"/>
<evidence type="ECO:0000259" key="2">
    <source>
        <dbReference type="Pfam" id="PF25876"/>
    </source>
</evidence>
<dbReference type="Pfam" id="PF25989">
    <property type="entry name" value="YknX_C"/>
    <property type="match status" value="1"/>
</dbReference>
<sequence>MRIIGQIVLIAGLAAAGAGAWYGWDHLTGGETGTASATIAPAGQQPVRVELETVTPRQLARTVEAVGTARAIEAITVSTKISGRITDLNFIPGGTVEAGQVLAVLDDAGARADVARLEAAVKEATTQLERTRQLRRGNAVSAAEFDTRTTELTAARATLASARATLADHRVVAPFPGRVGLKQVSVGAVVGPDTAITTLDNIDPIKVAFAVPETALAQLAPGQMVAAASAAYPATAFVGTVRFIDTRIDVSTRAVTVEAEIDNADGRLKPGMFLAVTLTLDPGPDVPTIPEQALIREGRLAYVYVAAADGTAERRVVEPGRRQNGQVEILAGLQAGEQVVAAGHQRLRNGAPIAVTAPAPAPANVTAG</sequence>
<dbReference type="Proteomes" id="UP000603352">
    <property type="component" value="Unassembled WGS sequence"/>
</dbReference>
<accession>A0ABQ1I7E3</accession>
<dbReference type="Pfam" id="PF25954">
    <property type="entry name" value="Beta-barrel_RND_2"/>
    <property type="match status" value="1"/>
</dbReference>
<organism evidence="6 7">
    <name type="scientific">Tistrella bauzanensis</name>
    <dbReference type="NCBI Taxonomy" id="657419"/>
    <lineage>
        <taxon>Bacteria</taxon>
        <taxon>Pseudomonadati</taxon>
        <taxon>Pseudomonadota</taxon>
        <taxon>Alphaproteobacteria</taxon>
        <taxon>Geminicoccales</taxon>
        <taxon>Geminicoccaceae</taxon>
        <taxon>Tistrella</taxon>
    </lineage>
</organism>
<dbReference type="InterPro" id="IPR058792">
    <property type="entry name" value="Beta-barrel_RND_2"/>
</dbReference>
<dbReference type="PANTHER" id="PTHR30469:SF16">
    <property type="entry name" value="HAE1 FAMILY EFFLUX PUMP MFP COMPONENT"/>
    <property type="match status" value="1"/>
</dbReference>
<dbReference type="PANTHER" id="PTHR30469">
    <property type="entry name" value="MULTIDRUG RESISTANCE PROTEIN MDTA"/>
    <property type="match status" value="1"/>
</dbReference>
<dbReference type="NCBIfam" id="TIGR01730">
    <property type="entry name" value="RND_mfp"/>
    <property type="match status" value="1"/>
</dbReference>
<feature type="domain" description="Multidrug resistance protein MdtA-like alpha-helical hairpin" evidence="2">
    <location>
        <begin position="109"/>
        <end position="167"/>
    </location>
</feature>
<feature type="domain" description="YknX-like C-terminal permuted SH3-like" evidence="5">
    <location>
        <begin position="288"/>
        <end position="355"/>
    </location>
</feature>
<dbReference type="InterPro" id="IPR058637">
    <property type="entry name" value="YknX-like_C"/>
</dbReference>
<dbReference type="SUPFAM" id="SSF111369">
    <property type="entry name" value="HlyD-like secretion proteins"/>
    <property type="match status" value="1"/>
</dbReference>
<dbReference type="Gene3D" id="2.40.30.170">
    <property type="match status" value="1"/>
</dbReference>
<feature type="domain" description="Multidrug resistance protein MdtA-like barrel-sandwich hybrid" evidence="3">
    <location>
        <begin position="74"/>
        <end position="191"/>
    </location>
</feature>